<dbReference type="Proteomes" id="UP000028990">
    <property type="component" value="Unassembled WGS sequence"/>
</dbReference>
<dbReference type="PROSITE" id="PS50297">
    <property type="entry name" value="ANK_REP_REGION"/>
    <property type="match status" value="1"/>
</dbReference>
<evidence type="ECO:0000313" key="5">
    <source>
        <dbReference type="Proteomes" id="UP000028990"/>
    </source>
</evidence>
<proteinExistence type="predicted"/>
<keyword evidence="5" id="KW-1185">Reference proteome</keyword>
<accession>A0A091DSH8</accession>
<dbReference type="Gene3D" id="1.25.40.20">
    <property type="entry name" value="Ankyrin repeat-containing domain"/>
    <property type="match status" value="1"/>
</dbReference>
<feature type="repeat" description="ANK" evidence="3">
    <location>
        <begin position="20"/>
        <end position="52"/>
    </location>
</feature>
<dbReference type="AlphaFoldDB" id="A0A091DSH8"/>
<protein>
    <submittedName>
        <fullName evidence="4">Ankyrin repeat and SAM domain-containing protein 4B</fullName>
    </submittedName>
</protein>
<dbReference type="SUPFAM" id="SSF48403">
    <property type="entry name" value="Ankyrin repeat"/>
    <property type="match status" value="1"/>
</dbReference>
<dbReference type="PROSITE" id="PS50088">
    <property type="entry name" value="ANK_REPEAT"/>
    <property type="match status" value="1"/>
</dbReference>
<dbReference type="EMBL" id="KN122017">
    <property type="protein sequence ID" value="KFO34062.1"/>
    <property type="molecule type" value="Genomic_DNA"/>
</dbReference>
<evidence type="ECO:0000256" key="1">
    <source>
        <dbReference type="ARBA" id="ARBA00022737"/>
    </source>
</evidence>
<keyword evidence="2 3" id="KW-0040">ANK repeat</keyword>
<keyword evidence="1" id="KW-0677">Repeat</keyword>
<dbReference type="PANTHER" id="PTHR24171">
    <property type="entry name" value="ANKYRIN REPEAT DOMAIN-CONTAINING PROTEIN 39-RELATED"/>
    <property type="match status" value="1"/>
</dbReference>
<evidence type="ECO:0000256" key="3">
    <source>
        <dbReference type="PROSITE-ProRule" id="PRU00023"/>
    </source>
</evidence>
<dbReference type="SMART" id="SM00248">
    <property type="entry name" value="ANK"/>
    <property type="match status" value="1"/>
</dbReference>
<reference evidence="4 5" key="1">
    <citation type="submission" date="2013-11" db="EMBL/GenBank/DDBJ databases">
        <title>The Damaraland mole rat (Fukomys damarensis) genome and evolution of African mole rats.</title>
        <authorList>
            <person name="Gladyshev V.N."/>
            <person name="Fang X."/>
        </authorList>
    </citation>
    <scope>NUCLEOTIDE SEQUENCE [LARGE SCALE GENOMIC DNA]</scope>
    <source>
        <tissue evidence="4">Liver</tissue>
    </source>
</reference>
<evidence type="ECO:0000313" key="4">
    <source>
        <dbReference type="EMBL" id="KFO34062.1"/>
    </source>
</evidence>
<dbReference type="InterPro" id="IPR036770">
    <property type="entry name" value="Ankyrin_rpt-contain_sf"/>
</dbReference>
<dbReference type="InterPro" id="IPR002110">
    <property type="entry name" value="Ankyrin_rpt"/>
</dbReference>
<organism evidence="4 5">
    <name type="scientific">Fukomys damarensis</name>
    <name type="common">Damaraland mole rat</name>
    <name type="synonym">Cryptomys damarensis</name>
    <dbReference type="NCBI Taxonomy" id="885580"/>
    <lineage>
        <taxon>Eukaryota</taxon>
        <taxon>Metazoa</taxon>
        <taxon>Chordata</taxon>
        <taxon>Craniata</taxon>
        <taxon>Vertebrata</taxon>
        <taxon>Euteleostomi</taxon>
        <taxon>Mammalia</taxon>
        <taxon>Eutheria</taxon>
        <taxon>Euarchontoglires</taxon>
        <taxon>Glires</taxon>
        <taxon>Rodentia</taxon>
        <taxon>Hystricomorpha</taxon>
        <taxon>Bathyergidae</taxon>
        <taxon>Fukomys</taxon>
    </lineage>
</organism>
<evidence type="ECO:0000256" key="2">
    <source>
        <dbReference type="ARBA" id="ARBA00023043"/>
    </source>
</evidence>
<gene>
    <name evidence="4" type="ORF">H920_04546</name>
</gene>
<sequence>MKAEFPETDSRGDPDRWDIWGNTPLHYAASNGHAHCVSFLITFGAIFALDNNLQSPLDATASREQGEYVALLDKAATTQNVVNPQKITRLKEQAQKNARRQIKECEKLQEKHQNKMAVSTARRNLRLFLLSRASPPGLPSHVLLLPVHLDHSLRVLKTPSG</sequence>
<name>A0A091DSH8_FUKDA</name>
<dbReference type="Pfam" id="PF12796">
    <property type="entry name" value="Ank_2"/>
    <property type="match status" value="1"/>
</dbReference>